<dbReference type="PROSITE" id="PS50305">
    <property type="entry name" value="SIRTUIN"/>
    <property type="match status" value="1"/>
</dbReference>
<dbReference type="AlphaFoldDB" id="A0AAD9L3Y5"/>
<dbReference type="InterPro" id="IPR026591">
    <property type="entry name" value="Sirtuin_cat_small_dom_sf"/>
</dbReference>
<keyword evidence="2 5" id="KW-0479">Metal-binding</keyword>
<comment type="catalytic activity">
    <reaction evidence="5">
        <text>N(6)-acetyl-L-lysyl-[protein] + NAD(+) + H2O = 2''-O-acetyl-ADP-D-ribose + nicotinamide + L-lysyl-[protein]</text>
        <dbReference type="Rhea" id="RHEA:43636"/>
        <dbReference type="Rhea" id="RHEA-COMP:9752"/>
        <dbReference type="Rhea" id="RHEA-COMP:10731"/>
        <dbReference type="ChEBI" id="CHEBI:15377"/>
        <dbReference type="ChEBI" id="CHEBI:17154"/>
        <dbReference type="ChEBI" id="CHEBI:29969"/>
        <dbReference type="ChEBI" id="CHEBI:57540"/>
        <dbReference type="ChEBI" id="CHEBI:61930"/>
        <dbReference type="ChEBI" id="CHEBI:83767"/>
        <dbReference type="EC" id="2.3.1.286"/>
    </reaction>
</comment>
<dbReference type="GO" id="GO:0070403">
    <property type="term" value="F:NAD+ binding"/>
    <property type="evidence" value="ECO:0007669"/>
    <property type="project" value="UniProtKB-UniRule"/>
</dbReference>
<comment type="cofactor">
    <cofactor evidence="5">
        <name>Zn(2+)</name>
        <dbReference type="ChEBI" id="CHEBI:29105"/>
    </cofactor>
    <text evidence="5">Binds 1 zinc ion per subunit.</text>
</comment>
<evidence type="ECO:0000313" key="8">
    <source>
        <dbReference type="EMBL" id="KAK2182928.1"/>
    </source>
</evidence>
<dbReference type="Proteomes" id="UP001209878">
    <property type="component" value="Unassembled WGS sequence"/>
</dbReference>
<dbReference type="PANTHER" id="PTHR11085:SF10">
    <property type="entry name" value="NAD-DEPENDENT PROTEIN DEACYLASE SIRTUIN-5, MITOCHONDRIAL-RELATED"/>
    <property type="match status" value="1"/>
</dbReference>
<evidence type="ECO:0000256" key="2">
    <source>
        <dbReference type="ARBA" id="ARBA00022723"/>
    </source>
</evidence>
<organism evidence="8 9">
    <name type="scientific">Ridgeia piscesae</name>
    <name type="common">Tubeworm</name>
    <dbReference type="NCBI Taxonomy" id="27915"/>
    <lineage>
        <taxon>Eukaryota</taxon>
        <taxon>Metazoa</taxon>
        <taxon>Spiralia</taxon>
        <taxon>Lophotrochozoa</taxon>
        <taxon>Annelida</taxon>
        <taxon>Polychaeta</taxon>
        <taxon>Sedentaria</taxon>
        <taxon>Canalipalpata</taxon>
        <taxon>Sabellida</taxon>
        <taxon>Siboglinidae</taxon>
        <taxon>Ridgeia</taxon>
    </lineage>
</organism>
<feature type="binding site" evidence="5 6">
    <location>
        <position position="200"/>
    </location>
    <ligand>
        <name>Zn(2+)</name>
        <dbReference type="ChEBI" id="CHEBI:29105"/>
    </ligand>
</feature>
<dbReference type="SUPFAM" id="SSF52467">
    <property type="entry name" value="DHS-like NAD/FAD-binding domain"/>
    <property type="match status" value="1"/>
</dbReference>
<dbReference type="InterPro" id="IPR029035">
    <property type="entry name" value="DHS-like_NAD/FAD-binding_dom"/>
</dbReference>
<keyword evidence="1 5" id="KW-0808">Transferase</keyword>
<name>A0AAD9L3Y5_RIDPI</name>
<feature type="binding site" evidence="5 6">
    <location>
        <position position="151"/>
    </location>
    <ligand>
        <name>Zn(2+)</name>
        <dbReference type="ChEBI" id="CHEBI:29105"/>
    </ligand>
</feature>
<gene>
    <name evidence="8" type="ORF">NP493_332g02003</name>
</gene>
<reference evidence="8" key="1">
    <citation type="journal article" date="2023" name="Mol. Biol. Evol.">
        <title>Third-Generation Sequencing Reveals the Adaptive Role of the Epigenome in Three Deep-Sea Polychaetes.</title>
        <authorList>
            <person name="Perez M."/>
            <person name="Aroh O."/>
            <person name="Sun Y."/>
            <person name="Lan Y."/>
            <person name="Juniper S.K."/>
            <person name="Young C.R."/>
            <person name="Angers B."/>
            <person name="Qian P.Y."/>
        </authorList>
    </citation>
    <scope>NUCLEOTIDE SEQUENCE</scope>
    <source>
        <strain evidence="8">R07B-5</strain>
    </source>
</reference>
<dbReference type="EMBL" id="JAODUO010000331">
    <property type="protein sequence ID" value="KAK2182928.1"/>
    <property type="molecule type" value="Genomic_DNA"/>
</dbReference>
<proteinExistence type="inferred from homology"/>
<comment type="similarity">
    <text evidence="5">Belongs to the sirtuin family. Class II subfamily.</text>
</comment>
<evidence type="ECO:0000256" key="6">
    <source>
        <dbReference type="PROSITE-ProRule" id="PRU00236"/>
    </source>
</evidence>
<feature type="binding site" evidence="5">
    <location>
        <begin position="266"/>
        <end position="268"/>
    </location>
    <ligand>
        <name>NAD(+)</name>
        <dbReference type="ChEBI" id="CHEBI:57540"/>
    </ligand>
</feature>
<dbReference type="GO" id="GO:0017136">
    <property type="term" value="F:histone deacetylase activity, NAD-dependent"/>
    <property type="evidence" value="ECO:0007669"/>
    <property type="project" value="TreeGrafter"/>
</dbReference>
<feature type="binding site" evidence="5 6">
    <location>
        <position position="203"/>
    </location>
    <ligand>
        <name>Zn(2+)</name>
        <dbReference type="ChEBI" id="CHEBI:29105"/>
    </ligand>
</feature>
<dbReference type="GO" id="GO:0008270">
    <property type="term" value="F:zinc ion binding"/>
    <property type="evidence" value="ECO:0007669"/>
    <property type="project" value="UniProtKB-UniRule"/>
</dbReference>
<feature type="binding site" evidence="5">
    <location>
        <position position="284"/>
    </location>
    <ligand>
        <name>NAD(+)</name>
        <dbReference type="ChEBI" id="CHEBI:57540"/>
    </ligand>
</feature>
<dbReference type="InterPro" id="IPR026587">
    <property type="entry name" value="Sirtuin_class_II"/>
</dbReference>
<feature type="binding site" evidence="5">
    <location>
        <begin position="122"/>
        <end position="125"/>
    </location>
    <ligand>
        <name>NAD(+)</name>
        <dbReference type="ChEBI" id="CHEBI:57540"/>
    </ligand>
</feature>
<sequence length="294" mass="33177">MKLLQCVRQMFVPVCKPAHHNHVEQLQEMVTTSNKLLVLTGAGISTESGIPDYRSEGVGLFARTSRRPMKHAEFVRSPAARQQYWARNFVAWPQFATFEPNVSHHKLVEWERKNKIHWLVTQNVDSLHQKAGSERVTELHGSSHRVSCLSCSNVINRWELQAQFEQCNPDWTLPEAVELAPDGDVLLTDEQVQAFQVPACQNCGGILKPDVTFFGDNVPKTVVDFIFEKVHECDGLLVIGSSLSVYSGYRFLLRAAEREKKIMILNIGTTRADHLADLRVDARCGEAPDTATKR</sequence>
<evidence type="ECO:0000256" key="3">
    <source>
        <dbReference type="ARBA" id="ARBA00022833"/>
    </source>
</evidence>
<accession>A0AAD9L3Y5</accession>
<dbReference type="InterPro" id="IPR050134">
    <property type="entry name" value="NAD-dep_sirtuin_deacylases"/>
</dbReference>
<dbReference type="GO" id="GO:0005759">
    <property type="term" value="C:mitochondrial matrix"/>
    <property type="evidence" value="ECO:0007669"/>
    <property type="project" value="UniProtKB-SubCell"/>
</dbReference>
<dbReference type="NCBIfam" id="NF003738">
    <property type="entry name" value="PRK05333.1"/>
    <property type="match status" value="1"/>
</dbReference>
<feature type="binding site" evidence="5">
    <location>
        <begin position="240"/>
        <end position="242"/>
    </location>
    <ligand>
        <name>NAD(+)</name>
        <dbReference type="ChEBI" id="CHEBI:57540"/>
    </ligand>
</feature>
<protein>
    <recommendedName>
        <fullName evidence="5">NAD-dependent protein deacylase</fullName>
        <ecNumber evidence="5">2.3.1.-</ecNumber>
    </recommendedName>
    <alternativeName>
        <fullName evidence="5">Regulatory protein SIR2 homolog</fullName>
    </alternativeName>
</protein>
<evidence type="ECO:0000259" key="7">
    <source>
        <dbReference type="PROSITE" id="PS50305"/>
    </source>
</evidence>
<dbReference type="PANTHER" id="PTHR11085">
    <property type="entry name" value="NAD-DEPENDENT PROTEIN DEACYLASE SIRTUIN-5, MITOCHONDRIAL-RELATED"/>
    <property type="match status" value="1"/>
</dbReference>
<evidence type="ECO:0000256" key="5">
    <source>
        <dbReference type="HAMAP-Rule" id="MF_03161"/>
    </source>
</evidence>
<dbReference type="EC" id="2.3.1.-" evidence="5"/>
<keyword evidence="3 5" id="KW-0862">Zinc</keyword>
<dbReference type="CDD" id="cd01409">
    <property type="entry name" value="SIRT4"/>
    <property type="match status" value="1"/>
</dbReference>
<dbReference type="Gene3D" id="3.30.1600.10">
    <property type="entry name" value="SIR2/SIRT2 'Small Domain"/>
    <property type="match status" value="1"/>
</dbReference>
<evidence type="ECO:0000313" key="9">
    <source>
        <dbReference type="Proteomes" id="UP001209878"/>
    </source>
</evidence>
<keyword evidence="4 5" id="KW-0520">NAD</keyword>
<dbReference type="Gene3D" id="3.40.50.1220">
    <property type="entry name" value="TPP-binding domain"/>
    <property type="match status" value="1"/>
</dbReference>
<dbReference type="InterPro" id="IPR003000">
    <property type="entry name" value="Sirtuin"/>
</dbReference>
<keyword evidence="9" id="KW-1185">Reference proteome</keyword>
<feature type="domain" description="Deacetylase sirtuin-type" evidence="7">
    <location>
        <begin position="16"/>
        <end position="294"/>
    </location>
</feature>
<comment type="subcellular location">
    <subcellularLocation>
        <location evidence="5">Mitochondrion matrix</location>
    </subcellularLocation>
</comment>
<evidence type="ECO:0000256" key="1">
    <source>
        <dbReference type="ARBA" id="ARBA00022679"/>
    </source>
</evidence>
<feature type="binding site" evidence="5 6">
    <location>
        <position position="148"/>
    </location>
    <ligand>
        <name>Zn(2+)</name>
        <dbReference type="ChEBI" id="CHEBI:29105"/>
    </ligand>
</feature>
<dbReference type="HAMAP" id="MF_01967">
    <property type="entry name" value="Sirtuin_ClassII"/>
    <property type="match status" value="1"/>
</dbReference>
<comment type="function">
    <text evidence="5">NAD-dependent protein deacylase. Catalyzes the NAD-dependent hydrolysis of acyl groups from lysine residues.</text>
</comment>
<dbReference type="Pfam" id="PF02146">
    <property type="entry name" value="SIR2"/>
    <property type="match status" value="1"/>
</dbReference>
<feature type="binding site" evidence="5">
    <location>
        <begin position="41"/>
        <end position="61"/>
    </location>
    <ligand>
        <name>NAD(+)</name>
        <dbReference type="ChEBI" id="CHEBI:57540"/>
    </ligand>
</feature>
<comment type="caution">
    <text evidence="8">The sequence shown here is derived from an EMBL/GenBank/DDBJ whole genome shotgun (WGS) entry which is preliminary data.</text>
</comment>
<dbReference type="InterPro" id="IPR026590">
    <property type="entry name" value="Ssirtuin_cat_dom"/>
</dbReference>
<feature type="active site" description="Proton acceptor" evidence="5 6">
    <location>
        <position position="140"/>
    </location>
</feature>
<evidence type="ECO:0000256" key="4">
    <source>
        <dbReference type="ARBA" id="ARBA00023027"/>
    </source>
</evidence>
<keyword evidence="5" id="KW-0496">Mitochondrion</keyword>